<organism evidence="3 5">
    <name type="scientific">Acinetobacter courvalinii</name>
    <dbReference type="NCBI Taxonomy" id="280147"/>
    <lineage>
        <taxon>Bacteria</taxon>
        <taxon>Pseudomonadati</taxon>
        <taxon>Pseudomonadota</taxon>
        <taxon>Gammaproteobacteria</taxon>
        <taxon>Moraxellales</taxon>
        <taxon>Moraxellaceae</taxon>
        <taxon>Acinetobacter</taxon>
    </lineage>
</organism>
<evidence type="ECO:0000313" key="4">
    <source>
        <dbReference type="EMBL" id="GGH31769.1"/>
    </source>
</evidence>
<dbReference type="Proteomes" id="UP000013200">
    <property type="component" value="Unassembled WGS sequence"/>
</dbReference>
<dbReference type="Pfam" id="PF13510">
    <property type="entry name" value="Fer2_4"/>
    <property type="match status" value="1"/>
</dbReference>
<evidence type="ECO:0000313" key="6">
    <source>
        <dbReference type="Proteomes" id="UP000652691"/>
    </source>
</evidence>
<evidence type="ECO:0000259" key="2">
    <source>
        <dbReference type="PROSITE" id="PS51085"/>
    </source>
</evidence>
<name>N9PWI5_9GAMM</name>
<dbReference type="AlphaFoldDB" id="N9PWI5"/>
<dbReference type="EMBL" id="APSA01000006">
    <property type="protein sequence ID" value="ENX37869.1"/>
    <property type="molecule type" value="Genomic_DNA"/>
</dbReference>
<sequence length="76" mass="8321">MIQLFINGNCLTVMDGMTVAAALAQAKSYSRVSVRGEQRTPFCGMGVCQECRVKINGFRVLACQTLCQQGMQVETQ</sequence>
<accession>N9PWI5</accession>
<dbReference type="PROSITE" id="PS51085">
    <property type="entry name" value="2FE2S_FER_2"/>
    <property type="match status" value="1"/>
</dbReference>
<dbReference type="Gene3D" id="3.10.20.440">
    <property type="entry name" value="2Fe-2S iron-sulphur cluster binding domain, sarcosine oxidase, alpha subunit, N-terminal domain"/>
    <property type="match status" value="1"/>
</dbReference>
<keyword evidence="5" id="KW-1185">Reference proteome</keyword>
<proteinExistence type="predicted"/>
<dbReference type="HOGENOM" id="CLU_153062_2_1_6"/>
<evidence type="ECO:0000256" key="1">
    <source>
        <dbReference type="ARBA" id="ARBA00023002"/>
    </source>
</evidence>
<dbReference type="STRING" id="1217698.F888_02049"/>
<evidence type="ECO:0000313" key="5">
    <source>
        <dbReference type="Proteomes" id="UP000013200"/>
    </source>
</evidence>
<reference evidence="3 5" key="1">
    <citation type="submission" date="2013-02" db="EMBL/GenBank/DDBJ databases">
        <title>The Genome Sequence of Acinetobacter sp. NIPH 3623.</title>
        <authorList>
            <consortium name="The Broad Institute Genome Sequencing Platform"/>
            <consortium name="The Broad Institute Genome Sequencing Center for Infectious Disease"/>
            <person name="Cerqueira G."/>
            <person name="Feldgarden M."/>
            <person name="Courvalin P."/>
            <person name="Perichon B."/>
            <person name="Grillot-Courvalin C."/>
            <person name="Clermont D."/>
            <person name="Rocha E."/>
            <person name="Yoon E.-J."/>
            <person name="Nemec A."/>
            <person name="Walker B."/>
            <person name="Young S.K."/>
            <person name="Zeng Q."/>
            <person name="Gargeya S."/>
            <person name="Fitzgerald M."/>
            <person name="Haas B."/>
            <person name="Abouelleil A."/>
            <person name="Alvarado L."/>
            <person name="Arachchi H.M."/>
            <person name="Berlin A.M."/>
            <person name="Chapman S.B."/>
            <person name="Dewar J."/>
            <person name="Goldberg J."/>
            <person name="Griggs A."/>
            <person name="Gujja S."/>
            <person name="Hansen M."/>
            <person name="Howarth C."/>
            <person name="Imamovic A."/>
            <person name="Larimer J."/>
            <person name="McCowan C."/>
            <person name="Murphy C."/>
            <person name="Neiman D."/>
            <person name="Pearson M."/>
            <person name="Priest M."/>
            <person name="Roberts A."/>
            <person name="Saif S."/>
            <person name="Shea T."/>
            <person name="Sisk P."/>
            <person name="Sykes S."/>
            <person name="Wortman J."/>
            <person name="Nusbaum C."/>
            <person name="Birren B."/>
        </authorList>
    </citation>
    <scope>NUCLEOTIDE SEQUENCE [LARGE SCALE GENOMIC DNA]</scope>
    <source>
        <strain evidence="3 5">NIPH 3623</strain>
    </source>
</reference>
<dbReference type="GO" id="GO:0051536">
    <property type="term" value="F:iron-sulfur cluster binding"/>
    <property type="evidence" value="ECO:0007669"/>
    <property type="project" value="InterPro"/>
</dbReference>
<feature type="domain" description="2Fe-2S ferredoxin-type" evidence="2">
    <location>
        <begin position="1"/>
        <end position="76"/>
    </location>
</feature>
<gene>
    <name evidence="3" type="ORF">F888_02049</name>
    <name evidence="4" type="ORF">GCM10007354_12660</name>
</gene>
<comment type="caution">
    <text evidence="3">The sequence shown here is derived from an EMBL/GenBank/DDBJ whole genome shotgun (WGS) entry which is preliminary data.</text>
</comment>
<dbReference type="PATRIC" id="fig|1217698.3.peg.1991"/>
<dbReference type="InterPro" id="IPR036010">
    <property type="entry name" value="2Fe-2S_ferredoxin-like_sf"/>
</dbReference>
<keyword evidence="1" id="KW-0560">Oxidoreductase</keyword>
<dbReference type="GO" id="GO:0016491">
    <property type="term" value="F:oxidoreductase activity"/>
    <property type="evidence" value="ECO:0007669"/>
    <property type="project" value="UniProtKB-KW"/>
</dbReference>
<dbReference type="InterPro" id="IPR042204">
    <property type="entry name" value="2Fe-2S-bd_N"/>
</dbReference>
<dbReference type="Proteomes" id="UP000652691">
    <property type="component" value="Unassembled WGS sequence"/>
</dbReference>
<dbReference type="SUPFAM" id="SSF54292">
    <property type="entry name" value="2Fe-2S ferredoxin-like"/>
    <property type="match status" value="1"/>
</dbReference>
<dbReference type="InterPro" id="IPR001041">
    <property type="entry name" value="2Fe-2S_ferredoxin-type"/>
</dbReference>
<protein>
    <submittedName>
        <fullName evidence="4">(2Fe-2S)-binding protein</fullName>
    </submittedName>
</protein>
<reference evidence="4 6" key="2">
    <citation type="journal article" date="2014" name="Int. J. Syst. Evol. Microbiol.">
        <title>Complete genome sequence of Corynebacterium casei LMG S-19264T (=DSM 44701T), isolated from a smear-ripened cheese.</title>
        <authorList>
            <consortium name="US DOE Joint Genome Institute (JGI-PGF)"/>
            <person name="Walter F."/>
            <person name="Albersmeier A."/>
            <person name="Kalinowski J."/>
            <person name="Ruckert C."/>
        </authorList>
    </citation>
    <scope>NUCLEOTIDE SEQUENCE [LARGE SCALE GENOMIC DNA]</scope>
    <source>
        <strain evidence="4 6">CCM 8635</strain>
    </source>
</reference>
<reference evidence="4" key="3">
    <citation type="submission" date="2024-03" db="EMBL/GenBank/DDBJ databases">
        <authorList>
            <person name="Sun Q."/>
            <person name="Sedlacek I."/>
        </authorList>
    </citation>
    <scope>NUCLEOTIDE SEQUENCE</scope>
    <source>
        <strain evidence="4">CCM 8635</strain>
    </source>
</reference>
<dbReference type="GeneID" id="80103833"/>
<dbReference type="RefSeq" id="WP_005285471.1">
    <property type="nucleotide sequence ID" value="NZ_BMDA01000001.1"/>
</dbReference>
<dbReference type="EMBL" id="BMDA01000001">
    <property type="protein sequence ID" value="GGH31769.1"/>
    <property type="molecule type" value="Genomic_DNA"/>
</dbReference>
<evidence type="ECO:0000313" key="3">
    <source>
        <dbReference type="EMBL" id="ENX37869.1"/>
    </source>
</evidence>